<dbReference type="PANTHER" id="PTHR22946:SF0">
    <property type="entry name" value="DIENELACTONE HYDROLASE DOMAIN-CONTAINING PROTEIN"/>
    <property type="match status" value="1"/>
</dbReference>
<dbReference type="PATRIC" id="fig|1294273.3.peg.2495"/>
<proteinExistence type="predicted"/>
<dbReference type="InterPro" id="IPR029058">
    <property type="entry name" value="AB_hydrolase_fold"/>
</dbReference>
<sequence length="252" mass="26467">MPKRILASALIATALPSLAAAEIIGEHVTYTVGDMEFEGYVATNTALETPRGTVLIVHDWDGMTEYEERRADMLAAAGYTAFAIDVYGAETDPQGVDDYRALSGALYGDRAAFRERLMGSIMAAADLPGATDDMVMMGYCFGGAAVLEAARAGADLDGFVSFHGGLPTPEGQDWSMANGAPVMFFHGSADPVSGIGDLGAVMAELNAAGVPHDAAIFGGARHSFTVYGSRDYDVEADQGSWSGLLEFLDDTL</sequence>
<feature type="domain" description="Dienelactone hydrolase" evidence="2">
    <location>
        <begin position="37"/>
        <end position="250"/>
    </location>
</feature>
<dbReference type="STRING" id="1294273.roselon_02524"/>
<dbReference type="eggNOG" id="COG0412">
    <property type="taxonomic scope" value="Bacteria"/>
</dbReference>
<dbReference type="Pfam" id="PF01738">
    <property type="entry name" value="DLH"/>
    <property type="match status" value="1"/>
</dbReference>
<feature type="chain" id="PRO_5004914338" evidence="1">
    <location>
        <begin position="20"/>
        <end position="252"/>
    </location>
</feature>
<keyword evidence="4" id="KW-1185">Reference proteome</keyword>
<accession>W8SQM9</accession>
<dbReference type="RefSeq" id="WP_025312584.1">
    <property type="nucleotide sequence ID" value="NZ_CP004372.1"/>
</dbReference>
<keyword evidence="3" id="KW-0378">Hydrolase</keyword>
<gene>
    <name evidence="3" type="ORF">roselon_02524</name>
</gene>
<dbReference type="EMBL" id="CP004372">
    <property type="protein sequence ID" value="AHM04845.1"/>
    <property type="molecule type" value="Genomic_DNA"/>
</dbReference>
<dbReference type="OrthoDB" id="9787933at2"/>
<dbReference type="GO" id="GO:0016787">
    <property type="term" value="F:hydrolase activity"/>
    <property type="evidence" value="ECO:0007669"/>
    <property type="project" value="UniProtKB-KW"/>
</dbReference>
<dbReference type="PANTHER" id="PTHR22946">
    <property type="entry name" value="DIENELACTONE HYDROLASE DOMAIN-CONTAINING PROTEIN-RELATED"/>
    <property type="match status" value="1"/>
</dbReference>
<dbReference type="InterPro" id="IPR002925">
    <property type="entry name" value="Dienelactn_hydro"/>
</dbReference>
<protein>
    <submittedName>
        <fullName evidence="3">Dienelactone hydrolase</fullName>
    </submittedName>
</protein>
<evidence type="ECO:0000259" key="2">
    <source>
        <dbReference type="Pfam" id="PF01738"/>
    </source>
</evidence>
<dbReference type="Gene3D" id="3.40.50.1820">
    <property type="entry name" value="alpha/beta hydrolase"/>
    <property type="match status" value="1"/>
</dbReference>
<name>W8SQM9_9RHOB</name>
<dbReference type="Proteomes" id="UP000019593">
    <property type="component" value="Chromosome"/>
</dbReference>
<evidence type="ECO:0000313" key="4">
    <source>
        <dbReference type="Proteomes" id="UP000019593"/>
    </source>
</evidence>
<dbReference type="HOGENOM" id="CLU_054590_3_2_5"/>
<keyword evidence="1" id="KW-0732">Signal</keyword>
<reference evidence="3 4" key="1">
    <citation type="submission" date="2013-03" db="EMBL/GenBank/DDBJ databases">
        <authorList>
            <person name="Fiebig A."/>
            <person name="Goeker M."/>
            <person name="Klenk H.-P.P."/>
        </authorList>
    </citation>
    <scope>NUCLEOTIDE SEQUENCE [LARGE SCALE GENOMIC DNA]</scope>
    <source>
        <strain evidence="4">DSM 19469</strain>
    </source>
</reference>
<dbReference type="KEGG" id="red:roselon_02524"/>
<dbReference type="SUPFAM" id="SSF53474">
    <property type="entry name" value="alpha/beta-Hydrolases"/>
    <property type="match status" value="1"/>
</dbReference>
<feature type="signal peptide" evidence="1">
    <location>
        <begin position="1"/>
        <end position="19"/>
    </location>
</feature>
<evidence type="ECO:0000256" key="1">
    <source>
        <dbReference type="SAM" id="SignalP"/>
    </source>
</evidence>
<dbReference type="InterPro" id="IPR050261">
    <property type="entry name" value="FrsA_esterase"/>
</dbReference>
<organism evidence="3 4">
    <name type="scientific">Roseicyclus elongatus DSM 19469</name>
    <dbReference type="NCBI Taxonomy" id="1294273"/>
    <lineage>
        <taxon>Bacteria</taxon>
        <taxon>Pseudomonadati</taxon>
        <taxon>Pseudomonadota</taxon>
        <taxon>Alphaproteobacteria</taxon>
        <taxon>Rhodobacterales</taxon>
        <taxon>Roseobacteraceae</taxon>
        <taxon>Roseicyclus</taxon>
    </lineage>
</organism>
<evidence type="ECO:0000313" key="3">
    <source>
        <dbReference type="EMBL" id="AHM04845.1"/>
    </source>
</evidence>
<dbReference type="AlphaFoldDB" id="W8SQM9"/>